<evidence type="ECO:0000256" key="1">
    <source>
        <dbReference type="SAM" id="MobiDB-lite"/>
    </source>
</evidence>
<feature type="region of interest" description="Disordered" evidence="1">
    <location>
        <begin position="35"/>
        <end position="74"/>
    </location>
</feature>
<sequence>MASSSNAARNRSSALPDATCVTQGWMLQFDGAFAATSNTRSSRSRGIGSGRNPRTDRRSATIAAKSSARIFTCR</sequence>
<dbReference type="Proteomes" id="UP000788153">
    <property type="component" value="Unassembled WGS sequence"/>
</dbReference>
<proteinExistence type="predicted"/>
<gene>
    <name evidence="2" type="ORF">FHT01_000867</name>
</gene>
<evidence type="ECO:0000313" key="2">
    <source>
        <dbReference type="EMBL" id="NIJ23325.1"/>
    </source>
</evidence>
<comment type="caution">
    <text evidence="2">The sequence shown here is derived from an EMBL/GenBank/DDBJ whole genome shotgun (WGS) entry which is preliminary data.</text>
</comment>
<evidence type="ECO:0000313" key="3">
    <source>
        <dbReference type="Proteomes" id="UP000788153"/>
    </source>
</evidence>
<protein>
    <submittedName>
        <fullName evidence="2">Uncharacterized protein</fullName>
    </submittedName>
</protein>
<reference evidence="2 3" key="1">
    <citation type="submission" date="2020-03" db="EMBL/GenBank/DDBJ databases">
        <title>Genomic Encyclopedia of Type Strains, Phase IV (KMG-IV): sequencing the most valuable type-strain genomes for metagenomic binning, comparative biology and taxonomic classification.</title>
        <authorList>
            <person name="Goeker M."/>
        </authorList>
    </citation>
    <scope>NUCLEOTIDE SEQUENCE [LARGE SCALE GENOMIC DNA]</scope>
    <source>
        <strain evidence="2 3">DSM 22753</strain>
    </source>
</reference>
<accession>A0ABX0TYE1</accession>
<dbReference type="EMBL" id="JAASQP010000001">
    <property type="protein sequence ID" value="NIJ23325.1"/>
    <property type="molecule type" value="Genomic_DNA"/>
</dbReference>
<keyword evidence="3" id="KW-1185">Reference proteome</keyword>
<organism evidence="2 3">
    <name type="scientific">Sphingomonas japonica</name>
    <dbReference type="NCBI Taxonomy" id="511662"/>
    <lineage>
        <taxon>Bacteria</taxon>
        <taxon>Pseudomonadati</taxon>
        <taxon>Pseudomonadota</taxon>
        <taxon>Alphaproteobacteria</taxon>
        <taxon>Sphingomonadales</taxon>
        <taxon>Sphingomonadaceae</taxon>
        <taxon>Sphingomonas</taxon>
    </lineage>
</organism>
<name>A0ABX0TYE1_9SPHN</name>